<feature type="chain" id="PRO_5019166166" description="Tail specific protease domain-containing protein" evidence="7">
    <location>
        <begin position="19"/>
        <end position="336"/>
    </location>
</feature>
<dbReference type="AlphaFoldDB" id="A0A418PXH1"/>
<evidence type="ECO:0000256" key="1">
    <source>
        <dbReference type="ARBA" id="ARBA00004496"/>
    </source>
</evidence>
<dbReference type="PROSITE" id="PS51257">
    <property type="entry name" value="PROKAR_LIPOPROTEIN"/>
    <property type="match status" value="1"/>
</dbReference>
<evidence type="ECO:0000313" key="9">
    <source>
        <dbReference type="EMBL" id="RIW18759.1"/>
    </source>
</evidence>
<dbReference type="Pfam" id="PF03572">
    <property type="entry name" value="Peptidase_S41"/>
    <property type="match status" value="1"/>
</dbReference>
<organism evidence="9 10">
    <name type="scientific">Algoriphagus lacus</name>
    <dbReference type="NCBI Taxonomy" id="2056311"/>
    <lineage>
        <taxon>Bacteria</taxon>
        <taxon>Pseudomonadati</taxon>
        <taxon>Bacteroidota</taxon>
        <taxon>Cytophagia</taxon>
        <taxon>Cytophagales</taxon>
        <taxon>Cyclobacteriaceae</taxon>
        <taxon>Algoriphagus</taxon>
    </lineage>
</organism>
<reference evidence="9 10" key="1">
    <citation type="submission" date="2018-09" db="EMBL/GenBank/DDBJ databases">
        <authorList>
            <person name="Wang X."/>
            <person name="Du Z."/>
        </authorList>
    </citation>
    <scope>NUCLEOTIDE SEQUENCE [LARGE SCALE GENOMIC DNA]</scope>
    <source>
        <strain evidence="9 10">N3</strain>
    </source>
</reference>
<dbReference type="PANTHER" id="PTHR43253:SF1">
    <property type="entry name" value="TRICORN PROTEASE HOMOLOG 2-RELATED"/>
    <property type="match status" value="1"/>
</dbReference>
<dbReference type="Proteomes" id="UP000283522">
    <property type="component" value="Unassembled WGS sequence"/>
</dbReference>
<dbReference type="InterPro" id="IPR028204">
    <property type="entry name" value="Tricorn_C1"/>
</dbReference>
<evidence type="ECO:0000313" key="10">
    <source>
        <dbReference type="Proteomes" id="UP000283522"/>
    </source>
</evidence>
<comment type="similarity">
    <text evidence="2">Belongs to the peptidase S41B family.</text>
</comment>
<keyword evidence="4" id="KW-0645">Protease</keyword>
<proteinExistence type="inferred from homology"/>
<evidence type="ECO:0000256" key="3">
    <source>
        <dbReference type="ARBA" id="ARBA00022490"/>
    </source>
</evidence>
<keyword evidence="7" id="KW-0732">Signal</keyword>
<sequence length="336" mass="38215">MKKAISLLFITLMMAFSACENLFYDSEKQNTNADNFDVLWQTMKDRYSFFDYKKINWDSVQTIYRPLALQANDNQELFDVMAQMLNTLKDGHVNLRTPFDISRYSPYLEAPANYNFDVLERKYLGKYLITGYLLNQEIEGVGYIHYRSFTYPILDDELNFVLNRFKGLPGVIIDIRNNEGGNPANGLRMASRMIKERTKIYSYQQKNGSGPTDFSEEKEVFLNPDKENPSFEGRIVVLTNRKVYSAGSYFAAYIKGIPNAILMGDDTGGGSGVPAGYDLPNGWYFNYSSTIGYTVDGLNFEGGVPVDIRVSMTQEDMAAGRDPILERAIEYIKTGK</sequence>
<dbReference type="InterPro" id="IPR029045">
    <property type="entry name" value="ClpP/crotonase-like_dom_sf"/>
</dbReference>
<keyword evidence="6" id="KW-0720">Serine protease</keyword>
<comment type="caution">
    <text evidence="9">The sequence shown here is derived from an EMBL/GenBank/DDBJ whole genome shotgun (WGS) entry which is preliminary data.</text>
</comment>
<feature type="signal peptide" evidence="7">
    <location>
        <begin position="1"/>
        <end position="18"/>
    </location>
</feature>
<dbReference type="OrthoDB" id="6397760at2"/>
<evidence type="ECO:0000259" key="8">
    <source>
        <dbReference type="SMART" id="SM00245"/>
    </source>
</evidence>
<dbReference type="GO" id="GO:0006508">
    <property type="term" value="P:proteolysis"/>
    <property type="evidence" value="ECO:0007669"/>
    <property type="project" value="UniProtKB-KW"/>
</dbReference>
<protein>
    <recommendedName>
        <fullName evidence="8">Tail specific protease domain-containing protein</fullName>
    </recommendedName>
</protein>
<dbReference type="Pfam" id="PF14684">
    <property type="entry name" value="Tricorn_C1"/>
    <property type="match status" value="1"/>
</dbReference>
<dbReference type="SUPFAM" id="SSF52096">
    <property type="entry name" value="ClpP/crotonase"/>
    <property type="match status" value="1"/>
</dbReference>
<dbReference type="Gene3D" id="3.90.226.10">
    <property type="entry name" value="2-enoyl-CoA Hydratase, Chain A, domain 1"/>
    <property type="match status" value="1"/>
</dbReference>
<dbReference type="InterPro" id="IPR012393">
    <property type="entry name" value="Tricorn_protease"/>
</dbReference>
<keyword evidence="3" id="KW-0963">Cytoplasm</keyword>
<evidence type="ECO:0000256" key="5">
    <source>
        <dbReference type="ARBA" id="ARBA00022801"/>
    </source>
</evidence>
<evidence type="ECO:0000256" key="6">
    <source>
        <dbReference type="ARBA" id="ARBA00022825"/>
    </source>
</evidence>
<dbReference type="EMBL" id="QXML01000001">
    <property type="protein sequence ID" value="RIW18759.1"/>
    <property type="molecule type" value="Genomic_DNA"/>
</dbReference>
<dbReference type="InterPro" id="IPR005151">
    <property type="entry name" value="Tail-specific_protease"/>
</dbReference>
<gene>
    <name evidence="9" type="ORF">D0X99_03495</name>
</gene>
<evidence type="ECO:0000256" key="2">
    <source>
        <dbReference type="ARBA" id="ARBA00008524"/>
    </source>
</evidence>
<dbReference type="CDD" id="cd07563">
    <property type="entry name" value="Peptidase_S41_IRBP"/>
    <property type="match status" value="1"/>
</dbReference>
<dbReference type="GO" id="GO:0005737">
    <property type="term" value="C:cytoplasm"/>
    <property type="evidence" value="ECO:0007669"/>
    <property type="project" value="UniProtKB-SubCell"/>
</dbReference>
<evidence type="ECO:0000256" key="4">
    <source>
        <dbReference type="ARBA" id="ARBA00022670"/>
    </source>
</evidence>
<feature type="domain" description="Tail specific protease" evidence="8">
    <location>
        <begin position="117"/>
        <end position="311"/>
    </location>
</feature>
<evidence type="ECO:0000256" key="7">
    <source>
        <dbReference type="SAM" id="SignalP"/>
    </source>
</evidence>
<keyword evidence="10" id="KW-1185">Reference proteome</keyword>
<dbReference type="SMART" id="SM00245">
    <property type="entry name" value="TSPc"/>
    <property type="match status" value="1"/>
</dbReference>
<dbReference type="PANTHER" id="PTHR43253">
    <property type="entry name" value="TRICORN PROTEASE HOMOLOG 2-RELATED"/>
    <property type="match status" value="1"/>
</dbReference>
<comment type="subcellular location">
    <subcellularLocation>
        <location evidence="1">Cytoplasm</location>
    </subcellularLocation>
</comment>
<name>A0A418PXH1_9BACT</name>
<accession>A0A418PXH1</accession>
<dbReference type="Gene3D" id="3.30.750.44">
    <property type="match status" value="1"/>
</dbReference>
<dbReference type="RefSeq" id="WP_119476237.1">
    <property type="nucleotide sequence ID" value="NZ_QXML01000001.1"/>
</dbReference>
<dbReference type="GO" id="GO:0008236">
    <property type="term" value="F:serine-type peptidase activity"/>
    <property type="evidence" value="ECO:0007669"/>
    <property type="project" value="UniProtKB-KW"/>
</dbReference>
<keyword evidence="5" id="KW-0378">Hydrolase</keyword>